<evidence type="ECO:0000256" key="1">
    <source>
        <dbReference type="ARBA" id="ARBA00005251"/>
    </source>
</evidence>
<dbReference type="STRING" id="1618337.UT28_C0001G0969"/>
<evidence type="ECO:0000313" key="8">
    <source>
        <dbReference type="EMBL" id="AKM82746.1"/>
    </source>
</evidence>
<dbReference type="InterPro" id="IPR020568">
    <property type="entry name" value="Ribosomal_Su5_D2-typ_SF"/>
</dbReference>
<dbReference type="GO" id="GO:0003723">
    <property type="term" value="F:RNA binding"/>
    <property type="evidence" value="ECO:0007669"/>
    <property type="project" value="TreeGrafter"/>
</dbReference>
<organism evidence="8 9">
    <name type="scientific">Berkelbacteria bacterium GW2011_GWE1_39_12</name>
    <dbReference type="NCBI Taxonomy" id="1618337"/>
    <lineage>
        <taxon>Bacteria</taxon>
        <taxon>Candidatus Berkelbacteria</taxon>
    </lineage>
</organism>
<evidence type="ECO:0000256" key="4">
    <source>
        <dbReference type="ARBA" id="ARBA00035259"/>
    </source>
</evidence>
<dbReference type="InterPro" id="IPR000754">
    <property type="entry name" value="Ribosomal_uS9"/>
</dbReference>
<evidence type="ECO:0000256" key="5">
    <source>
        <dbReference type="HAMAP-Rule" id="MF_00532"/>
    </source>
</evidence>
<dbReference type="Gene3D" id="3.30.230.10">
    <property type="match status" value="1"/>
</dbReference>
<feature type="region of interest" description="Disordered" evidence="7">
    <location>
        <begin position="116"/>
        <end position="137"/>
    </location>
</feature>
<dbReference type="InterPro" id="IPR014721">
    <property type="entry name" value="Ribsml_uS5_D2-typ_fold_subgr"/>
</dbReference>
<evidence type="ECO:0000256" key="3">
    <source>
        <dbReference type="ARBA" id="ARBA00023274"/>
    </source>
</evidence>
<dbReference type="PATRIC" id="fig|1618337.4.peg.960"/>
<gene>
    <name evidence="5" type="primary">rpsI</name>
    <name evidence="8" type="ORF">UT28_C0001G0969</name>
</gene>
<dbReference type="AlphaFoldDB" id="A0A0G4B489"/>
<comment type="similarity">
    <text evidence="1 5 6">Belongs to the universal ribosomal protein uS9 family.</text>
</comment>
<evidence type="ECO:0000256" key="2">
    <source>
        <dbReference type="ARBA" id="ARBA00022980"/>
    </source>
</evidence>
<reference evidence="8 9" key="1">
    <citation type="journal article" date="2015" name="Nature">
        <title>rRNA introns, odd ribosomes, and small enigmatic genomes across a large radiation of phyla.</title>
        <authorList>
            <person name="Brown C.T."/>
            <person name="Hug L.A."/>
            <person name="Thomas B.C."/>
            <person name="Sharon I."/>
            <person name="Castelle C.J."/>
            <person name="Singh A."/>
            <person name="Wilkins M.J."/>
            <person name="Williams K.H."/>
            <person name="Banfield J.F."/>
        </authorList>
    </citation>
    <scope>NUCLEOTIDE SEQUENCE [LARGE SCALE GENOMIC DNA]</scope>
</reference>
<proteinExistence type="inferred from homology"/>
<name>A0A0G4B489_9BACT</name>
<dbReference type="InterPro" id="IPR020574">
    <property type="entry name" value="Ribosomal_uS9_CS"/>
</dbReference>
<evidence type="ECO:0000313" key="9">
    <source>
        <dbReference type="Proteomes" id="UP000035648"/>
    </source>
</evidence>
<feature type="compositionally biased region" description="Basic residues" evidence="7">
    <location>
        <begin position="118"/>
        <end position="137"/>
    </location>
</feature>
<dbReference type="PANTHER" id="PTHR21569">
    <property type="entry name" value="RIBOSOMAL PROTEIN S9"/>
    <property type="match status" value="1"/>
</dbReference>
<protein>
    <recommendedName>
        <fullName evidence="4 5">Small ribosomal subunit protein uS9</fullName>
    </recommendedName>
</protein>
<dbReference type="NCBIfam" id="NF001099">
    <property type="entry name" value="PRK00132.1"/>
    <property type="match status" value="1"/>
</dbReference>
<dbReference type="PROSITE" id="PS00360">
    <property type="entry name" value="RIBOSOMAL_S9"/>
    <property type="match status" value="1"/>
</dbReference>
<accession>A0A0G4B489</accession>
<dbReference type="EMBL" id="CP011213">
    <property type="protein sequence ID" value="AKM82746.1"/>
    <property type="molecule type" value="Genomic_DNA"/>
</dbReference>
<dbReference type="GO" id="GO:0003735">
    <property type="term" value="F:structural constituent of ribosome"/>
    <property type="evidence" value="ECO:0007669"/>
    <property type="project" value="InterPro"/>
</dbReference>
<keyword evidence="2 5" id="KW-0689">Ribosomal protein</keyword>
<dbReference type="Proteomes" id="UP000035648">
    <property type="component" value="Chromosome"/>
</dbReference>
<sequence length="137" mass="15393">MPKEITEIKETIVKSKNYWYALGRRKTAIAKVKLVKGTGKVTVNDKELAQPSRVYLEPLKVTGKDKELDIFAKVYGGGTVAQLDAIRLGIARALDKFDGELHKTLKVEGFLTRDGRMKERKKPGLKGARKAPQWAKR</sequence>
<keyword evidence="3 5" id="KW-0687">Ribonucleoprotein</keyword>
<dbReference type="Pfam" id="PF00380">
    <property type="entry name" value="Ribosomal_S9"/>
    <property type="match status" value="1"/>
</dbReference>
<dbReference type="KEGG" id="bbgw:UT28_C0001G0969"/>
<evidence type="ECO:0000256" key="6">
    <source>
        <dbReference type="RuleBase" id="RU003815"/>
    </source>
</evidence>
<evidence type="ECO:0000256" key="7">
    <source>
        <dbReference type="SAM" id="MobiDB-lite"/>
    </source>
</evidence>
<dbReference type="SUPFAM" id="SSF54211">
    <property type="entry name" value="Ribosomal protein S5 domain 2-like"/>
    <property type="match status" value="1"/>
</dbReference>
<dbReference type="GO" id="GO:0006412">
    <property type="term" value="P:translation"/>
    <property type="evidence" value="ECO:0007669"/>
    <property type="project" value="UniProtKB-UniRule"/>
</dbReference>
<dbReference type="PANTHER" id="PTHR21569:SF1">
    <property type="entry name" value="SMALL RIBOSOMAL SUBUNIT PROTEIN US9M"/>
    <property type="match status" value="1"/>
</dbReference>
<dbReference type="InterPro" id="IPR023035">
    <property type="entry name" value="Ribosomal_uS9_bac/plastid"/>
</dbReference>
<dbReference type="GO" id="GO:0022627">
    <property type="term" value="C:cytosolic small ribosomal subunit"/>
    <property type="evidence" value="ECO:0007669"/>
    <property type="project" value="TreeGrafter"/>
</dbReference>
<dbReference type="HAMAP" id="MF_00532_B">
    <property type="entry name" value="Ribosomal_uS9_B"/>
    <property type="match status" value="1"/>
</dbReference>